<dbReference type="GeneID" id="450039"/>
<comment type="subcellular location">
    <subcellularLocation>
        <location evidence="1">Cytoplasmic vesicle</location>
        <location evidence="1">Secretory vesicle</location>
    </subcellularLocation>
    <subcellularLocation>
        <location evidence="2">Secreted</location>
    </subcellularLocation>
</comment>
<keyword evidence="4" id="KW-0964">Secreted</keyword>
<comment type="similarity">
    <text evidence="3">Belongs to the chromogranin/secretogranin protein family.</text>
</comment>
<evidence type="ECO:0000256" key="9">
    <source>
        <dbReference type="SAM" id="SignalP"/>
    </source>
</evidence>
<evidence type="ECO:0000313" key="12">
    <source>
        <dbReference type="ZFIN" id="ZDB-GENE-041010-161"/>
    </source>
</evidence>
<evidence type="ECO:0000256" key="7">
    <source>
        <dbReference type="ARBA" id="ARBA00040787"/>
    </source>
</evidence>
<dbReference type="PRINTS" id="PR00659">
    <property type="entry name" value="CHROMOGRANIN"/>
</dbReference>
<dbReference type="InterPro" id="IPR001819">
    <property type="entry name" value="Chromogranin_AB"/>
</dbReference>
<evidence type="ECO:0000256" key="8">
    <source>
        <dbReference type="SAM" id="MobiDB-lite"/>
    </source>
</evidence>
<evidence type="ECO:0000256" key="2">
    <source>
        <dbReference type="ARBA" id="ARBA00004613"/>
    </source>
</evidence>
<dbReference type="GO" id="GO:0030141">
    <property type="term" value="C:secretory granule"/>
    <property type="evidence" value="ECO:0007669"/>
    <property type="project" value="InterPro"/>
</dbReference>
<dbReference type="AGR" id="ZFIN:ZDB-GENE-041010-161"/>
<organism evidence="10 11">
    <name type="scientific">Danio rerio</name>
    <name type="common">Zebrafish</name>
    <name type="synonym">Brachydanio rerio</name>
    <dbReference type="NCBI Taxonomy" id="7955"/>
    <lineage>
        <taxon>Eukaryota</taxon>
        <taxon>Metazoa</taxon>
        <taxon>Chordata</taxon>
        <taxon>Craniata</taxon>
        <taxon>Vertebrata</taxon>
        <taxon>Euteleostomi</taxon>
        <taxon>Actinopterygii</taxon>
        <taxon>Neopterygii</taxon>
        <taxon>Teleostei</taxon>
        <taxon>Ostariophysi</taxon>
        <taxon>Cypriniformes</taxon>
        <taxon>Danionidae</taxon>
        <taxon>Danioninae</taxon>
        <taxon>Danio</taxon>
    </lineage>
</organism>
<keyword evidence="6" id="KW-0968">Cytoplasmic vesicle</keyword>
<evidence type="ECO:0000256" key="5">
    <source>
        <dbReference type="ARBA" id="ARBA00023157"/>
    </source>
</evidence>
<dbReference type="PANTHER" id="PTHR10583:SF1">
    <property type="entry name" value="CHROMOGRANIN-A"/>
    <property type="match status" value="1"/>
</dbReference>
<feature type="region of interest" description="Disordered" evidence="8">
    <location>
        <begin position="100"/>
        <end position="347"/>
    </location>
</feature>
<dbReference type="ZFIN" id="ZDB-GENE-041010-161">
    <property type="gene designation" value="chga"/>
</dbReference>
<dbReference type="PROSITE" id="PS00422">
    <property type="entry name" value="GRANINS_1"/>
    <property type="match status" value="1"/>
</dbReference>
<feature type="signal peptide" evidence="9">
    <location>
        <begin position="1"/>
        <end position="26"/>
    </location>
</feature>
<feature type="compositionally biased region" description="Basic and acidic residues" evidence="8">
    <location>
        <begin position="282"/>
        <end position="314"/>
    </location>
</feature>
<evidence type="ECO:0000256" key="1">
    <source>
        <dbReference type="ARBA" id="ARBA00004398"/>
    </source>
</evidence>
<evidence type="ECO:0000313" key="10">
    <source>
        <dbReference type="Proteomes" id="UP000000437"/>
    </source>
</evidence>
<dbReference type="InterPro" id="IPR001990">
    <property type="entry name" value="Granin"/>
</dbReference>
<dbReference type="GO" id="GO:0030133">
    <property type="term" value="C:transport vesicle"/>
    <property type="evidence" value="ECO:0007669"/>
    <property type="project" value="UniProtKB-SubCell"/>
</dbReference>
<dbReference type="InterPro" id="IPR018054">
    <property type="entry name" value="Chromogranin_CS"/>
</dbReference>
<feature type="compositionally biased region" description="Basic and acidic residues" evidence="8">
    <location>
        <begin position="240"/>
        <end position="255"/>
    </location>
</feature>
<protein>
    <recommendedName>
        <fullName evidence="7">Chromogranin-A</fullName>
    </recommendedName>
</protein>
<dbReference type="GO" id="GO:0005576">
    <property type="term" value="C:extracellular region"/>
    <property type="evidence" value="ECO:0007669"/>
    <property type="project" value="UniProtKB-SubCell"/>
</dbReference>
<feature type="compositionally biased region" description="Basic residues" evidence="8">
    <location>
        <begin position="272"/>
        <end position="281"/>
    </location>
</feature>
<dbReference type="CTD" id="1113"/>
<gene>
    <name evidence="11 12" type="primary">chga</name>
    <name evidence="11" type="synonym">fj05f09</name>
    <name evidence="11" type="synonym">si:dkey-177p2.2</name>
    <name evidence="11" type="synonym">wu:fj05f09</name>
    <name evidence="11" type="synonym">zgc:101749</name>
    <name evidence="11" type="synonym">zgc:56075</name>
</gene>
<sequence length="368" mass="41801">MPALRITRMIARGCVALLLLVNVVISVPVSPGHMEEKDVKVMKCIVEVIADALSKPHPIPVSQDCLETLSTDDRLVSILRHRNFLRELQDIAAEGASERALKLPGDAPDHVTSLPKDLKKTADDQSMLVAMEKPEKETEKRGAGEESEETEQQSQKQNQIITEEDHSKEQEEEEEKNHISNSLNPEPKTDSQEETTIRDEERKHSSSENEENDPAHKEGPTATDDVEVNPDVKQSIMEDNQEHKGDETEKTHSKEEPEEDEEEKKREVGVKRWSRVSKVSHKRVEMSPKVDERWESKHSKEREDPEGDLWRSPEEQELQLMAQTQTQDKREEEGSGSRKTGDAEIESLAAIESELESVAQKLHDLRRG</sequence>
<feature type="compositionally biased region" description="Basic and acidic residues" evidence="8">
    <location>
        <begin position="327"/>
        <end position="342"/>
    </location>
</feature>
<feature type="compositionally biased region" description="Basic and acidic residues" evidence="8">
    <location>
        <begin position="187"/>
        <end position="219"/>
    </location>
</feature>
<proteinExistence type="inferred from homology"/>
<keyword evidence="10" id="KW-1185">Reference proteome</keyword>
<feature type="compositionally biased region" description="Basic and acidic residues" evidence="8">
    <location>
        <begin position="132"/>
        <end position="144"/>
    </location>
</feature>
<dbReference type="RefSeq" id="XP_005160618.1">
    <property type="nucleotide sequence ID" value="XM_005160561.6"/>
</dbReference>
<accession>A0A8M2B7N6</accession>
<evidence type="ECO:0000256" key="3">
    <source>
        <dbReference type="ARBA" id="ARBA00005723"/>
    </source>
</evidence>
<name>A0A8M2B7N6_DANRE</name>
<reference evidence="11" key="1">
    <citation type="submission" date="2025-08" db="UniProtKB">
        <authorList>
            <consortium name="RefSeq"/>
        </authorList>
    </citation>
    <scope>IDENTIFICATION</scope>
    <source>
        <strain evidence="11">Tuebingen</strain>
        <tissue evidence="11">Fibroblasts and whole tissue</tissue>
    </source>
</reference>
<evidence type="ECO:0000313" key="11">
    <source>
        <dbReference type="RefSeq" id="XP_005160618.1"/>
    </source>
</evidence>
<evidence type="ECO:0000256" key="6">
    <source>
        <dbReference type="ARBA" id="ARBA00023329"/>
    </source>
</evidence>
<dbReference type="OrthoDB" id="9948620at2759"/>
<evidence type="ECO:0000256" key="4">
    <source>
        <dbReference type="ARBA" id="ARBA00022525"/>
    </source>
</evidence>
<keyword evidence="5" id="KW-1015">Disulfide bond</keyword>
<dbReference type="AlphaFoldDB" id="A0A8M2B7N6"/>
<dbReference type="Pfam" id="PF01271">
    <property type="entry name" value="Granin"/>
    <property type="match status" value="1"/>
</dbReference>
<keyword evidence="9" id="KW-0732">Signal</keyword>
<feature type="chain" id="PRO_5035443304" description="Chromogranin-A" evidence="9">
    <location>
        <begin position="27"/>
        <end position="368"/>
    </location>
</feature>
<feature type="compositionally biased region" description="Low complexity" evidence="8">
    <location>
        <begin position="152"/>
        <end position="161"/>
    </location>
</feature>
<dbReference type="Proteomes" id="UP000000437">
    <property type="component" value="Chromosome 20"/>
</dbReference>
<dbReference type="PANTHER" id="PTHR10583">
    <property type="entry name" value="CHROMOGRANIN"/>
    <property type="match status" value="1"/>
</dbReference>